<accession>A0A101HLX2</accession>
<dbReference type="AlphaFoldDB" id="A0A101HLX2"/>
<name>A0A101HLX2_9BACT</name>
<dbReference type="EMBL" id="LGGP01000280">
    <property type="protein sequence ID" value="KUK79233.1"/>
    <property type="molecule type" value="Genomic_DNA"/>
</dbReference>
<dbReference type="Proteomes" id="UP000054092">
    <property type="component" value="Unassembled WGS sequence"/>
</dbReference>
<comment type="caution">
    <text evidence="1">The sequence shown here is derived from an EMBL/GenBank/DDBJ whole genome shotgun (WGS) entry which is preliminary data.</text>
</comment>
<sequence length="113" mass="12904">MAIMALLIVSGVALIIQYRGMSARLEVVTNLHSAKLMVESIVRNSNRVSEENISSQIQKLSEYPGFGEVEVVDVESEELGSSAEKRVFRVVLRDKRVSREEEFYVYRYDPYAK</sequence>
<reference evidence="2" key="1">
    <citation type="journal article" date="2015" name="MBio">
        <title>Genome-Resolved Metagenomic Analysis Reveals Roles for Candidate Phyla and Other Microbial Community Members in Biogeochemical Transformations in Oil Reservoirs.</title>
        <authorList>
            <person name="Hu P."/>
            <person name="Tom L."/>
            <person name="Singh A."/>
            <person name="Thomas B.C."/>
            <person name="Baker B.J."/>
            <person name="Piceno Y.M."/>
            <person name="Andersen G.L."/>
            <person name="Banfield J.F."/>
        </authorList>
    </citation>
    <scope>NUCLEOTIDE SEQUENCE [LARGE SCALE GENOMIC DNA]</scope>
</reference>
<protein>
    <submittedName>
        <fullName evidence="1">Uncharacterized protein</fullName>
    </submittedName>
</protein>
<organism evidence="1 2">
    <name type="scientific">Mesotoga prima</name>
    <dbReference type="NCBI Taxonomy" id="1184387"/>
    <lineage>
        <taxon>Bacteria</taxon>
        <taxon>Thermotogati</taxon>
        <taxon>Thermotogota</taxon>
        <taxon>Thermotogae</taxon>
        <taxon>Kosmotogales</taxon>
        <taxon>Kosmotogaceae</taxon>
        <taxon>Mesotoga</taxon>
    </lineage>
</organism>
<proteinExistence type="predicted"/>
<dbReference type="PATRIC" id="fig|1184387.3.peg.1917"/>
<evidence type="ECO:0000313" key="2">
    <source>
        <dbReference type="Proteomes" id="UP000054092"/>
    </source>
</evidence>
<gene>
    <name evidence="1" type="ORF">XD94_1443</name>
</gene>
<evidence type="ECO:0000313" key="1">
    <source>
        <dbReference type="EMBL" id="KUK79233.1"/>
    </source>
</evidence>